<dbReference type="Proteomes" id="UP001186974">
    <property type="component" value="Unassembled WGS sequence"/>
</dbReference>
<reference evidence="1" key="1">
    <citation type="submission" date="2024-09" db="EMBL/GenBank/DDBJ databases">
        <title>Black Yeasts Isolated from many extreme environments.</title>
        <authorList>
            <person name="Coleine C."/>
            <person name="Stajich J.E."/>
            <person name="Selbmann L."/>
        </authorList>
    </citation>
    <scope>NUCLEOTIDE SEQUENCE</scope>
    <source>
        <strain evidence="1">CCFEE 5737</strain>
    </source>
</reference>
<comment type="caution">
    <text evidence="1">The sequence shown here is derived from an EMBL/GenBank/DDBJ whole genome shotgun (WGS) entry which is preliminary data.</text>
</comment>
<dbReference type="EMBL" id="JAWDJW010003521">
    <property type="protein sequence ID" value="KAK3076818.1"/>
    <property type="molecule type" value="Genomic_DNA"/>
</dbReference>
<evidence type="ECO:0000313" key="2">
    <source>
        <dbReference type="Proteomes" id="UP001186974"/>
    </source>
</evidence>
<proteinExistence type="predicted"/>
<keyword evidence="2" id="KW-1185">Reference proteome</keyword>
<name>A0ACC3DJD7_9PEZI</name>
<feature type="non-terminal residue" evidence="1">
    <location>
        <position position="377"/>
    </location>
</feature>
<evidence type="ECO:0000313" key="1">
    <source>
        <dbReference type="EMBL" id="KAK3076818.1"/>
    </source>
</evidence>
<organism evidence="1 2">
    <name type="scientific">Coniosporium uncinatum</name>
    <dbReference type="NCBI Taxonomy" id="93489"/>
    <lineage>
        <taxon>Eukaryota</taxon>
        <taxon>Fungi</taxon>
        <taxon>Dikarya</taxon>
        <taxon>Ascomycota</taxon>
        <taxon>Pezizomycotina</taxon>
        <taxon>Dothideomycetes</taxon>
        <taxon>Dothideomycetes incertae sedis</taxon>
        <taxon>Coniosporium</taxon>
    </lineage>
</organism>
<gene>
    <name evidence="1" type="ORF">LTS18_011968</name>
</gene>
<sequence length="377" mass="40174">MSPPNTEPTETSPLLANPKNGKPEPEQAIEPSVGLAPEGPHTNGTEEHPQNGSADDNDDEDGGDIERTLSANTHAKQHGGLPSVRARFAYILPALAIGIFLSAADQTIIVSSYGSIGTDLHALSSTSWIATAYFLTLTSFQPLYGKLSDIFGRKACLLFAYAVFGTGCLLCGLARNIGELIAARAFAGIGGGAMTTVVSILLSDVVTLRERGKWQGYLNIVYATGASCGAPLGGILSDGVGWRWAFIAQAPMCALAFVSVGLTLKLPQKEEEGKWGDKLKRIDFLGAALLIAAVSTLLVGLDRGSNVAWSDKVTIATLSVSIPLFVIFCLVEIYVASEPFAPGHIIFERSHFAAYLCNFFSFCGWLSALFYIPLYFQ</sequence>
<accession>A0ACC3DJD7</accession>
<protein>
    <submittedName>
        <fullName evidence="1">Uncharacterized protein</fullName>
    </submittedName>
</protein>